<keyword evidence="3" id="KW-0963">Cytoplasm</keyword>
<evidence type="ECO:0000256" key="9">
    <source>
        <dbReference type="ARBA" id="ARBA00023069"/>
    </source>
</evidence>
<comment type="similarity">
    <text evidence="2">Belongs to the dynein heavy chain family.</text>
</comment>
<evidence type="ECO:0000256" key="7">
    <source>
        <dbReference type="ARBA" id="ARBA00023017"/>
    </source>
</evidence>
<evidence type="ECO:0000256" key="10">
    <source>
        <dbReference type="ARBA" id="ARBA00023175"/>
    </source>
</evidence>
<feature type="domain" description="Dynein heavy chain AAA module D4" evidence="13">
    <location>
        <begin position="425"/>
        <end position="595"/>
    </location>
</feature>
<dbReference type="FunFam" id="1.20.920.30:FF:000002">
    <property type="entry name" value="Dynein axonemal heavy chain 3"/>
    <property type="match status" value="1"/>
</dbReference>
<dbReference type="InterPro" id="IPR041466">
    <property type="entry name" value="Dynein_AAA5_ext"/>
</dbReference>
<dbReference type="Gene3D" id="1.10.472.130">
    <property type="match status" value="1"/>
</dbReference>
<keyword evidence="10" id="KW-0505">Motor protein</keyword>
<dbReference type="AlphaFoldDB" id="A0A819PJF8"/>
<dbReference type="GO" id="GO:0005524">
    <property type="term" value="F:ATP binding"/>
    <property type="evidence" value="ECO:0007669"/>
    <property type="project" value="UniProtKB-KW"/>
</dbReference>
<dbReference type="Gene3D" id="1.20.920.30">
    <property type="match status" value="1"/>
</dbReference>
<feature type="domain" description="Dynein heavy chain 3 AAA+ lid" evidence="15">
    <location>
        <begin position="282"/>
        <end position="364"/>
    </location>
</feature>
<organism evidence="16 17">
    <name type="scientific">Adineta steineri</name>
    <dbReference type="NCBI Taxonomy" id="433720"/>
    <lineage>
        <taxon>Eukaryota</taxon>
        <taxon>Metazoa</taxon>
        <taxon>Spiralia</taxon>
        <taxon>Gnathifera</taxon>
        <taxon>Rotifera</taxon>
        <taxon>Eurotatoria</taxon>
        <taxon>Bdelloidea</taxon>
        <taxon>Adinetida</taxon>
        <taxon>Adinetidae</taxon>
        <taxon>Adineta</taxon>
    </lineage>
</organism>
<dbReference type="Pfam" id="PF17852">
    <property type="entry name" value="Dynein_AAA_lid"/>
    <property type="match status" value="1"/>
</dbReference>
<evidence type="ECO:0000313" key="16">
    <source>
        <dbReference type="EMBL" id="CAF4015401.1"/>
    </source>
</evidence>
<keyword evidence="5" id="KW-0547">Nucleotide-binding</keyword>
<dbReference type="GO" id="GO:0051959">
    <property type="term" value="F:dynein light intermediate chain binding"/>
    <property type="evidence" value="ECO:0007669"/>
    <property type="project" value="InterPro"/>
</dbReference>
<evidence type="ECO:0000256" key="8">
    <source>
        <dbReference type="ARBA" id="ARBA00023054"/>
    </source>
</evidence>
<keyword evidence="9" id="KW-0969">Cilium</keyword>
<keyword evidence="12" id="KW-0966">Cell projection</keyword>
<dbReference type="Pfam" id="PF17857">
    <property type="entry name" value="AAA_lid_1"/>
    <property type="match status" value="1"/>
</dbReference>
<evidence type="ECO:0000259" key="15">
    <source>
        <dbReference type="Pfam" id="PF17857"/>
    </source>
</evidence>
<dbReference type="InterPro" id="IPR027417">
    <property type="entry name" value="P-loop_NTPase"/>
</dbReference>
<evidence type="ECO:0000313" key="17">
    <source>
        <dbReference type="Proteomes" id="UP000663881"/>
    </source>
</evidence>
<dbReference type="GO" id="GO:0005930">
    <property type="term" value="C:axoneme"/>
    <property type="evidence" value="ECO:0007669"/>
    <property type="project" value="UniProtKB-SubCell"/>
</dbReference>
<dbReference type="FunFam" id="3.40.50.300:FF:002141">
    <property type="entry name" value="Dynein heavy chain"/>
    <property type="match status" value="1"/>
</dbReference>
<dbReference type="GO" id="GO:0007018">
    <property type="term" value="P:microtubule-based movement"/>
    <property type="evidence" value="ECO:0007669"/>
    <property type="project" value="InterPro"/>
</dbReference>
<evidence type="ECO:0000259" key="13">
    <source>
        <dbReference type="Pfam" id="PF12780"/>
    </source>
</evidence>
<evidence type="ECO:0000256" key="3">
    <source>
        <dbReference type="ARBA" id="ARBA00022490"/>
    </source>
</evidence>
<protein>
    <submittedName>
        <fullName evidence="16">Uncharacterized protein</fullName>
    </submittedName>
</protein>
<dbReference type="Gene3D" id="3.40.50.300">
    <property type="entry name" value="P-loop containing nucleotide triphosphate hydrolases"/>
    <property type="match status" value="1"/>
</dbReference>
<keyword evidence="11" id="KW-0206">Cytoskeleton</keyword>
<keyword evidence="8" id="KW-0175">Coiled coil</keyword>
<evidence type="ECO:0000256" key="4">
    <source>
        <dbReference type="ARBA" id="ARBA00022701"/>
    </source>
</evidence>
<dbReference type="Pfam" id="PF12780">
    <property type="entry name" value="AAA_8"/>
    <property type="match status" value="1"/>
</dbReference>
<keyword evidence="4" id="KW-0493">Microtubule</keyword>
<evidence type="ECO:0000256" key="6">
    <source>
        <dbReference type="ARBA" id="ARBA00022840"/>
    </source>
</evidence>
<keyword evidence="7" id="KW-0243">Dynein</keyword>
<sequence>MIWSFGACLKQEDRIILDTYIKYLSGLSLVSVGSKAKSGQLPNEKPLLFDHVFQPELNQWIKWDDLIPKYEHDRSKRFYELFVSTADTIRLEWLMKSMIPIHQPVLFVGDTGSSKTATIQSYIRHFDSRYINLNLNFSSRTKSIDVQRTIESQLEKYSKNTYGPSAGNKLIIFLDDLSMPKIDQYGTQQAIALLKLLIEKHGMYERNGELNWKFITDIDWIAAMGTPGGSNNSIDPRFISHFSVFYISSPSYESLFRIFSTILQSHVRTFSPEIQGIIPNIIHSTLQIYENILRLFVPTPTKCYYIFSLRDLSRIIQSLLQTIPERFDTKERFLRVWVHECIRIFSDRFNNLKDFELFNKILEENSLIKDEKNYLLRKPILFADYRTALQDDEPKIYEDLQDYQAIKSIFDEIIVEFQEQYGYKNIVLFNDALEHITRIYRVLCLDRGHLLLIGVGGSGKKLLSKIAAFTAKYEIFEIQLTRNYNEISFRDDLKILFNQVGLKNKKTVFILNDAQIIDENFLEYINNILSNGMITTLYNEEERDEIINEIREEAVKMFRIGSSNENVWNYFIQKCTTNLYIILCMNPNGDLLRNR</sequence>
<keyword evidence="6" id="KW-0067">ATP-binding</keyword>
<dbReference type="InterPro" id="IPR024317">
    <property type="entry name" value="Dynein_heavy_chain_D4_dom"/>
</dbReference>
<dbReference type="EMBL" id="CAJOAY010003315">
    <property type="protein sequence ID" value="CAF4015401.1"/>
    <property type="molecule type" value="Genomic_DNA"/>
</dbReference>
<dbReference type="GO" id="GO:0005874">
    <property type="term" value="C:microtubule"/>
    <property type="evidence" value="ECO:0007669"/>
    <property type="project" value="UniProtKB-KW"/>
</dbReference>
<gene>
    <name evidence="16" type="ORF">OKA104_LOCUS30633</name>
</gene>
<dbReference type="PANTHER" id="PTHR22878:SF63">
    <property type="entry name" value="DYNEIN AXONEMAL HEAVY CHAIN 10"/>
    <property type="match status" value="1"/>
</dbReference>
<name>A0A819PJF8_9BILA</name>
<accession>A0A819PJF8</accession>
<dbReference type="PANTHER" id="PTHR22878">
    <property type="entry name" value="DYNEIN HEAVY CHAIN 6, AXONEMAL-LIKE-RELATED"/>
    <property type="match status" value="1"/>
</dbReference>
<evidence type="ECO:0000256" key="11">
    <source>
        <dbReference type="ARBA" id="ARBA00023212"/>
    </source>
</evidence>
<dbReference type="InterPro" id="IPR026983">
    <property type="entry name" value="DHC"/>
</dbReference>
<dbReference type="GO" id="GO:0045505">
    <property type="term" value="F:dynein intermediate chain binding"/>
    <property type="evidence" value="ECO:0007669"/>
    <property type="project" value="InterPro"/>
</dbReference>
<dbReference type="GO" id="GO:0030286">
    <property type="term" value="C:dynein complex"/>
    <property type="evidence" value="ECO:0007669"/>
    <property type="project" value="UniProtKB-KW"/>
</dbReference>
<evidence type="ECO:0000256" key="12">
    <source>
        <dbReference type="ARBA" id="ARBA00023273"/>
    </source>
</evidence>
<dbReference type="InterPro" id="IPR041589">
    <property type="entry name" value="DNAH3_AAA_lid_1"/>
</dbReference>
<comment type="subcellular location">
    <subcellularLocation>
        <location evidence="1">Cytoplasm</location>
        <location evidence="1">Cytoskeleton</location>
        <location evidence="1">Cilium axoneme</location>
    </subcellularLocation>
</comment>
<evidence type="ECO:0000256" key="2">
    <source>
        <dbReference type="ARBA" id="ARBA00008887"/>
    </source>
</evidence>
<evidence type="ECO:0000259" key="14">
    <source>
        <dbReference type="Pfam" id="PF17852"/>
    </source>
</evidence>
<comment type="caution">
    <text evidence="16">The sequence shown here is derived from an EMBL/GenBank/DDBJ whole genome shotgun (WGS) entry which is preliminary data.</text>
</comment>
<evidence type="ECO:0000256" key="5">
    <source>
        <dbReference type="ARBA" id="ARBA00022741"/>
    </source>
</evidence>
<evidence type="ECO:0000256" key="1">
    <source>
        <dbReference type="ARBA" id="ARBA00004430"/>
    </source>
</evidence>
<proteinExistence type="inferred from homology"/>
<dbReference type="Proteomes" id="UP000663881">
    <property type="component" value="Unassembled WGS sequence"/>
</dbReference>
<feature type="domain" description="Dynein heavy chain AAA 5 extension" evidence="14">
    <location>
        <begin position="1"/>
        <end position="65"/>
    </location>
</feature>
<dbReference type="SUPFAM" id="SSF52540">
    <property type="entry name" value="P-loop containing nucleoside triphosphate hydrolases"/>
    <property type="match status" value="2"/>
</dbReference>
<dbReference type="Pfam" id="PF12775">
    <property type="entry name" value="AAA_7"/>
    <property type="match status" value="1"/>
</dbReference>
<reference evidence="16" key="1">
    <citation type="submission" date="2021-02" db="EMBL/GenBank/DDBJ databases">
        <authorList>
            <person name="Nowell W R."/>
        </authorList>
    </citation>
    <scope>NUCLEOTIDE SEQUENCE</scope>
</reference>